<organism evidence="5 6">
    <name type="scientific">Collinsella ihumii</name>
    <dbReference type="NCBI Taxonomy" id="1720204"/>
    <lineage>
        <taxon>Bacteria</taxon>
        <taxon>Bacillati</taxon>
        <taxon>Actinomycetota</taxon>
        <taxon>Coriobacteriia</taxon>
        <taxon>Coriobacteriales</taxon>
        <taxon>Coriobacteriaceae</taxon>
        <taxon>Collinsella</taxon>
    </lineage>
</organism>
<evidence type="ECO:0000313" key="6">
    <source>
        <dbReference type="Proteomes" id="UP000746751"/>
    </source>
</evidence>
<gene>
    <name evidence="5" type="ORF">K8U80_01095</name>
</gene>
<dbReference type="SUPFAM" id="SSF47413">
    <property type="entry name" value="lambda repressor-like DNA-binding domains"/>
    <property type="match status" value="1"/>
</dbReference>
<comment type="caution">
    <text evidence="5">The sequence shown here is derived from an EMBL/GenBank/DDBJ whole genome shotgun (WGS) entry which is preliminary data.</text>
</comment>
<dbReference type="InterPro" id="IPR001387">
    <property type="entry name" value="Cro/C1-type_HTH"/>
</dbReference>
<dbReference type="AlphaFoldDB" id="A0A921INK6"/>
<dbReference type="Pfam" id="PF01381">
    <property type="entry name" value="HTH_3"/>
    <property type="match status" value="1"/>
</dbReference>
<sequence length="232" mass="25060">MNVQIAQRLAELRRAKGYSQEALANELGLSRQAVSKWERAESSPDTENLIALARLYGVSLDDLLNVDKDVEDDVAFENAERAEKTARAQAEREEALREQRAHQEAMAQATAAATQASEAAARAAQAAAAASEQAASAQTSAAAAAGGPTVPVSDAPRRRGPWHSFPYSVVATILFFVFCFGFHAWTTAWLVFLTIPIYRWIANIMDDSLERGDGGTAPAAPQGVRSDEEGRR</sequence>
<protein>
    <submittedName>
        <fullName evidence="5">Helix-turn-helix domain-containing protein</fullName>
    </submittedName>
</protein>
<dbReference type="Gene3D" id="1.10.260.40">
    <property type="entry name" value="lambda repressor-like DNA-binding domains"/>
    <property type="match status" value="1"/>
</dbReference>
<dbReference type="Proteomes" id="UP000746751">
    <property type="component" value="Unassembled WGS sequence"/>
</dbReference>
<accession>A0A921INK6</accession>
<keyword evidence="3" id="KW-0472">Membrane</keyword>
<dbReference type="PROSITE" id="PS50943">
    <property type="entry name" value="HTH_CROC1"/>
    <property type="match status" value="1"/>
</dbReference>
<dbReference type="InterPro" id="IPR010982">
    <property type="entry name" value="Lambda_DNA-bd_dom_sf"/>
</dbReference>
<feature type="domain" description="HTH cro/C1-type" evidence="4">
    <location>
        <begin position="9"/>
        <end position="63"/>
    </location>
</feature>
<reference evidence="5" key="2">
    <citation type="submission" date="2021-09" db="EMBL/GenBank/DDBJ databases">
        <authorList>
            <person name="Gilroy R."/>
        </authorList>
    </citation>
    <scope>NUCLEOTIDE SEQUENCE</scope>
    <source>
        <strain evidence="5">ChiGjej2B2-7701</strain>
    </source>
</reference>
<keyword evidence="3" id="KW-1133">Transmembrane helix</keyword>
<evidence type="ECO:0000256" key="2">
    <source>
        <dbReference type="SAM" id="MobiDB-lite"/>
    </source>
</evidence>
<feature type="compositionally biased region" description="Basic and acidic residues" evidence="2">
    <location>
        <begin position="82"/>
        <end position="103"/>
    </location>
</feature>
<dbReference type="PANTHER" id="PTHR46558">
    <property type="entry name" value="TRACRIPTIONAL REGULATORY PROTEIN-RELATED-RELATED"/>
    <property type="match status" value="1"/>
</dbReference>
<dbReference type="SMART" id="SM00530">
    <property type="entry name" value="HTH_XRE"/>
    <property type="match status" value="1"/>
</dbReference>
<evidence type="ECO:0000256" key="3">
    <source>
        <dbReference type="SAM" id="Phobius"/>
    </source>
</evidence>
<reference evidence="5" key="1">
    <citation type="journal article" date="2021" name="PeerJ">
        <title>Extensive microbial diversity within the chicken gut microbiome revealed by metagenomics and culture.</title>
        <authorList>
            <person name="Gilroy R."/>
            <person name="Ravi A."/>
            <person name="Getino M."/>
            <person name="Pursley I."/>
            <person name="Horton D.L."/>
            <person name="Alikhan N.F."/>
            <person name="Baker D."/>
            <person name="Gharbi K."/>
            <person name="Hall N."/>
            <person name="Watson M."/>
            <person name="Adriaenssens E.M."/>
            <person name="Foster-Nyarko E."/>
            <person name="Jarju S."/>
            <person name="Secka A."/>
            <person name="Antonio M."/>
            <person name="Oren A."/>
            <person name="Chaudhuri R.R."/>
            <person name="La Ragione R."/>
            <person name="Hildebrand F."/>
            <person name="Pallen M.J."/>
        </authorList>
    </citation>
    <scope>NUCLEOTIDE SEQUENCE</scope>
    <source>
        <strain evidence="5">ChiGjej2B2-7701</strain>
    </source>
</reference>
<keyword evidence="3" id="KW-0812">Transmembrane</keyword>
<name>A0A921INK6_9ACTN</name>
<keyword evidence="1" id="KW-0238">DNA-binding</keyword>
<evidence type="ECO:0000259" key="4">
    <source>
        <dbReference type="PROSITE" id="PS50943"/>
    </source>
</evidence>
<dbReference type="GO" id="GO:0003677">
    <property type="term" value="F:DNA binding"/>
    <property type="evidence" value="ECO:0007669"/>
    <property type="project" value="UniProtKB-KW"/>
</dbReference>
<dbReference type="CDD" id="cd00093">
    <property type="entry name" value="HTH_XRE"/>
    <property type="match status" value="1"/>
</dbReference>
<feature type="transmembrane region" description="Helical" evidence="3">
    <location>
        <begin position="167"/>
        <end position="192"/>
    </location>
</feature>
<evidence type="ECO:0000256" key="1">
    <source>
        <dbReference type="ARBA" id="ARBA00023125"/>
    </source>
</evidence>
<feature type="region of interest" description="Disordered" evidence="2">
    <location>
        <begin position="211"/>
        <end position="232"/>
    </location>
</feature>
<proteinExistence type="predicted"/>
<feature type="region of interest" description="Disordered" evidence="2">
    <location>
        <begin position="82"/>
        <end position="109"/>
    </location>
</feature>
<dbReference type="EMBL" id="DYVF01000008">
    <property type="protein sequence ID" value="HJG29974.1"/>
    <property type="molecule type" value="Genomic_DNA"/>
</dbReference>
<evidence type="ECO:0000313" key="5">
    <source>
        <dbReference type="EMBL" id="HJG29974.1"/>
    </source>
</evidence>
<dbReference type="PANTHER" id="PTHR46558:SF11">
    <property type="entry name" value="HTH-TYPE TRANSCRIPTIONAL REGULATOR XRE"/>
    <property type="match status" value="1"/>
</dbReference>